<proteinExistence type="predicted"/>
<dbReference type="OrthoDB" id="6305173at2"/>
<dbReference type="Pfam" id="PF13403">
    <property type="entry name" value="Hint_2"/>
    <property type="match status" value="1"/>
</dbReference>
<reference evidence="2 3" key="1">
    <citation type="submission" date="2016-10" db="EMBL/GenBank/DDBJ databases">
        <authorList>
            <person name="de Groot N.N."/>
        </authorList>
    </citation>
    <scope>NUCLEOTIDE SEQUENCE [LARGE SCALE GENOMIC DNA]</scope>
    <source>
        <strain evidence="2 3">DSM 28010</strain>
    </source>
</reference>
<protein>
    <submittedName>
        <fullName evidence="2">Hint domain-containing protein</fullName>
    </submittedName>
</protein>
<feature type="domain" description="Hedgehog/Intein (Hint)" evidence="1">
    <location>
        <begin position="185"/>
        <end position="317"/>
    </location>
</feature>
<dbReference type="STRING" id="490829.SAMN05421850_107168"/>
<evidence type="ECO:0000313" key="2">
    <source>
        <dbReference type="EMBL" id="SDJ01253.1"/>
    </source>
</evidence>
<keyword evidence="3" id="KW-1185">Reference proteome</keyword>
<sequence>MAWIALADHAEARFSKSGLGCDAGTASTARLGDDGLLARGSVMIETLLASDGRPLSLFNYQGGFPWQFGLSVQALPGGGVALVTGLGNDRLHAAATLEGVTAGAPLRVTYSWDAPARWARLALEHIGTGHIAMTDLRAPMPMPLAELRHMISEPRSRDMDRHVRFMAISTEIEPIGPMPTMTAHLPIATPNGQTEVSQLKRGDIVLGSDGSGVPVLQTVRRVVPARGSFRPIRLRAPYFGLRRDILVAPEQRLMLSGSDVEYMFDRPCVLVPARHLVNGVSAFYANSATTITYHDIILPGCEAVRAAGADLETMFVGRIRRKPVMLNASLLAEFDRNLLPEHALSTYPVLRPFEAITLAENRAA</sequence>
<gene>
    <name evidence="2" type="ORF">SAMN05421850_107168</name>
</gene>
<name>A0A1G8Q9L4_9RHOB</name>
<dbReference type="InterPro" id="IPR028992">
    <property type="entry name" value="Hedgehog/Intein_dom"/>
</dbReference>
<dbReference type="AlphaFoldDB" id="A0A1G8Q9L4"/>
<dbReference type="InterPro" id="IPR036844">
    <property type="entry name" value="Hint_dom_sf"/>
</dbReference>
<dbReference type="Proteomes" id="UP000199340">
    <property type="component" value="Unassembled WGS sequence"/>
</dbReference>
<dbReference type="SUPFAM" id="SSF51294">
    <property type="entry name" value="Hedgehog/intein (Hint) domain"/>
    <property type="match status" value="1"/>
</dbReference>
<dbReference type="EMBL" id="FNEB01000007">
    <property type="protein sequence ID" value="SDJ01253.1"/>
    <property type="molecule type" value="Genomic_DNA"/>
</dbReference>
<accession>A0A1G8Q9L4</accession>
<dbReference type="RefSeq" id="WP_090029326.1">
    <property type="nucleotide sequence ID" value="NZ_FNEB01000007.1"/>
</dbReference>
<evidence type="ECO:0000259" key="1">
    <source>
        <dbReference type="Pfam" id="PF13403"/>
    </source>
</evidence>
<organism evidence="2 3">
    <name type="scientific">Lutimaribacter saemankumensis</name>
    <dbReference type="NCBI Taxonomy" id="490829"/>
    <lineage>
        <taxon>Bacteria</taxon>
        <taxon>Pseudomonadati</taxon>
        <taxon>Pseudomonadota</taxon>
        <taxon>Alphaproteobacteria</taxon>
        <taxon>Rhodobacterales</taxon>
        <taxon>Roseobacteraceae</taxon>
        <taxon>Lutimaribacter</taxon>
    </lineage>
</organism>
<evidence type="ECO:0000313" key="3">
    <source>
        <dbReference type="Proteomes" id="UP000199340"/>
    </source>
</evidence>